<comment type="caution">
    <text evidence="3">The sequence shown here is derived from an EMBL/GenBank/DDBJ whole genome shotgun (WGS) entry which is preliminary data.</text>
</comment>
<feature type="domain" description="Retrotransposon gag" evidence="2">
    <location>
        <begin position="2"/>
        <end position="84"/>
    </location>
</feature>
<evidence type="ECO:0000313" key="3">
    <source>
        <dbReference type="EMBL" id="MCI06538.1"/>
    </source>
</evidence>
<feature type="region of interest" description="Disordered" evidence="1">
    <location>
        <begin position="117"/>
        <end position="190"/>
    </location>
</feature>
<keyword evidence="4" id="KW-1185">Reference proteome</keyword>
<dbReference type="AlphaFoldDB" id="A0A392P3G0"/>
<dbReference type="GO" id="GO:0003964">
    <property type="term" value="F:RNA-directed DNA polymerase activity"/>
    <property type="evidence" value="ECO:0007669"/>
    <property type="project" value="UniProtKB-KW"/>
</dbReference>
<organism evidence="3 4">
    <name type="scientific">Trifolium medium</name>
    <dbReference type="NCBI Taxonomy" id="97028"/>
    <lineage>
        <taxon>Eukaryota</taxon>
        <taxon>Viridiplantae</taxon>
        <taxon>Streptophyta</taxon>
        <taxon>Embryophyta</taxon>
        <taxon>Tracheophyta</taxon>
        <taxon>Spermatophyta</taxon>
        <taxon>Magnoliopsida</taxon>
        <taxon>eudicotyledons</taxon>
        <taxon>Gunneridae</taxon>
        <taxon>Pentapetalae</taxon>
        <taxon>rosids</taxon>
        <taxon>fabids</taxon>
        <taxon>Fabales</taxon>
        <taxon>Fabaceae</taxon>
        <taxon>Papilionoideae</taxon>
        <taxon>50 kb inversion clade</taxon>
        <taxon>NPAAA clade</taxon>
        <taxon>Hologalegina</taxon>
        <taxon>IRL clade</taxon>
        <taxon>Trifolieae</taxon>
        <taxon>Trifolium</taxon>
    </lineage>
</organism>
<dbReference type="Pfam" id="PF03732">
    <property type="entry name" value="Retrotrans_gag"/>
    <property type="match status" value="1"/>
</dbReference>
<evidence type="ECO:0000256" key="1">
    <source>
        <dbReference type="SAM" id="MobiDB-lite"/>
    </source>
</evidence>
<proteinExistence type="predicted"/>
<accession>A0A392P3G0</accession>
<dbReference type="InterPro" id="IPR005162">
    <property type="entry name" value="Retrotrans_gag_dom"/>
</dbReference>
<keyword evidence="3" id="KW-0808">Transferase</keyword>
<feature type="compositionally biased region" description="Polar residues" evidence="1">
    <location>
        <begin position="164"/>
        <end position="174"/>
    </location>
</feature>
<dbReference type="EMBL" id="LXQA010062170">
    <property type="protein sequence ID" value="MCI06538.1"/>
    <property type="molecule type" value="Genomic_DNA"/>
</dbReference>
<keyword evidence="3" id="KW-0548">Nucleotidyltransferase</keyword>
<name>A0A392P3G0_9FABA</name>
<keyword evidence="3" id="KW-0695">RNA-directed DNA polymerase</keyword>
<feature type="compositionally biased region" description="Polar residues" evidence="1">
    <location>
        <begin position="130"/>
        <end position="140"/>
    </location>
</feature>
<evidence type="ECO:0000259" key="2">
    <source>
        <dbReference type="Pfam" id="PF03732"/>
    </source>
</evidence>
<dbReference type="Proteomes" id="UP000265520">
    <property type="component" value="Unassembled WGS sequence"/>
</dbReference>
<reference evidence="3 4" key="1">
    <citation type="journal article" date="2018" name="Front. Plant Sci.">
        <title>Red Clover (Trifolium pratense) and Zigzag Clover (T. medium) - A Picture of Genomic Similarities and Differences.</title>
        <authorList>
            <person name="Dluhosova J."/>
            <person name="Istvanek J."/>
            <person name="Nedelnik J."/>
            <person name="Repkova J."/>
        </authorList>
    </citation>
    <scope>NUCLEOTIDE SEQUENCE [LARGE SCALE GENOMIC DNA]</scope>
    <source>
        <strain evidence="4">cv. 10/8</strain>
        <tissue evidence="3">Leaf</tissue>
    </source>
</reference>
<feature type="non-terminal residue" evidence="3">
    <location>
        <position position="252"/>
    </location>
</feature>
<sequence length="252" mass="28159">MEGSTIHFFNSLIGEEENLTWDRLKEALLERYGCHGEGGVYEQLTELKQDGSVEDYITEFEYLTAQIPRLPEKQFLGYFLHGLKAEIRGKVRSLAAMGEMSRTKVLQVTRAVEKEVRGGGSGYYRGPKQGNGSSRPNSHGSGRGGFDWVFVKNKEGGSTGGVRSGSNGPNNGKQAQHEKKRGGPRDRGFTHLPYQELMDRKQKGLCFKCGGPYHPMHQCPNKQLRVLIMEDEEDESEAGIMAVEVDETNEEE</sequence>
<feature type="compositionally biased region" description="Basic and acidic residues" evidence="1">
    <location>
        <begin position="175"/>
        <end position="189"/>
    </location>
</feature>
<evidence type="ECO:0000313" key="4">
    <source>
        <dbReference type="Proteomes" id="UP000265520"/>
    </source>
</evidence>
<protein>
    <submittedName>
        <fullName evidence="3">RNA-directed DNA polymerase (Reverse transcriptase)</fullName>
    </submittedName>
</protein>